<proteinExistence type="predicted"/>
<evidence type="ECO:0000313" key="2">
    <source>
        <dbReference type="Proteomes" id="UP001460888"/>
    </source>
</evidence>
<keyword evidence="2" id="KW-1185">Reference proteome</keyword>
<dbReference type="Proteomes" id="UP001460888">
    <property type="component" value="Unassembled WGS sequence"/>
</dbReference>
<accession>A0ABV2AYY1</accession>
<comment type="caution">
    <text evidence="1">The sequence shown here is derived from an EMBL/GenBank/DDBJ whole genome shotgun (WGS) entry which is preliminary data.</text>
</comment>
<sequence>MNQNSNKVVSLSAYRCAGTGLNAFDEATIRYVTRRSPELIEIEGMRFSDLGQWLVEQTRVRDTMMVQARIRFSGNARGRVELLTLGTRPASSMFDAMPFEVSSTKGSTAMLHAYDYMVGQNRYPADTIIAVFQDGWVALESADAYHGTLPKQAYEATADWPA</sequence>
<dbReference type="EMBL" id="APND01000002">
    <property type="protein sequence ID" value="MES1928850.1"/>
    <property type="molecule type" value="Genomic_DNA"/>
</dbReference>
<dbReference type="RefSeq" id="WP_353110232.1">
    <property type="nucleotide sequence ID" value="NZ_APND01000002.1"/>
</dbReference>
<protein>
    <submittedName>
        <fullName evidence="1">Uncharacterized protein</fullName>
    </submittedName>
</protein>
<organism evidence="1 2">
    <name type="scientific">Salinisphaera dokdonensis CL-ES53</name>
    <dbReference type="NCBI Taxonomy" id="1304272"/>
    <lineage>
        <taxon>Bacteria</taxon>
        <taxon>Pseudomonadati</taxon>
        <taxon>Pseudomonadota</taxon>
        <taxon>Gammaproteobacteria</taxon>
        <taxon>Salinisphaerales</taxon>
        <taxon>Salinisphaeraceae</taxon>
        <taxon>Salinisphaera</taxon>
    </lineage>
</organism>
<name>A0ABV2AYY1_9GAMM</name>
<reference evidence="1 2" key="1">
    <citation type="submission" date="2013-03" db="EMBL/GenBank/DDBJ databases">
        <title>Salinisphaera dokdonensis CL-ES53 Genome Sequencing.</title>
        <authorList>
            <person name="Li C."/>
            <person name="Lai Q."/>
            <person name="Shao Z."/>
        </authorList>
    </citation>
    <scope>NUCLEOTIDE SEQUENCE [LARGE SCALE GENOMIC DNA]</scope>
    <source>
        <strain evidence="1 2">CL-ES53</strain>
    </source>
</reference>
<evidence type="ECO:0000313" key="1">
    <source>
        <dbReference type="EMBL" id="MES1928850.1"/>
    </source>
</evidence>
<gene>
    <name evidence="1" type="ORF">SADO_06337</name>
</gene>